<name>B3EQ25_CHLPB</name>
<dbReference type="STRING" id="331678.Cphamn1_1015"/>
<dbReference type="eggNOG" id="COG5602">
    <property type="taxonomic scope" value="Bacteria"/>
</dbReference>
<sequence length="162" mass="18955">MDFSSWQDKFSKFAKSEKRRHVPAVPGRTEEHSAASTPYECAAEVQKFRVEWKQFLDDLLKKNHKVIVTHLRFCELASFSQGVLHMSCARRFSYEELLHDAGLLARELEAFYSLPIKLHISYDEEKDADTKEQTIFTLFKELSEKNDVVKFLVREFGGELIY</sequence>
<organism evidence="1">
    <name type="scientific">Chlorobium phaeobacteroides (strain BS1)</name>
    <dbReference type="NCBI Taxonomy" id="331678"/>
    <lineage>
        <taxon>Bacteria</taxon>
        <taxon>Pseudomonadati</taxon>
        <taxon>Chlorobiota</taxon>
        <taxon>Chlorobiia</taxon>
        <taxon>Chlorobiales</taxon>
        <taxon>Chlorobiaceae</taxon>
        <taxon>Chlorobium/Pelodictyon group</taxon>
        <taxon>Chlorobium</taxon>
    </lineage>
</organism>
<protein>
    <submittedName>
        <fullName evidence="1">DNA polymerase III, gamma/tau subunit</fullName>
    </submittedName>
</protein>
<dbReference type="KEGG" id="cpb:Cphamn1_1015"/>
<proteinExistence type="predicted"/>
<reference evidence="1" key="1">
    <citation type="submission" date="2008-06" db="EMBL/GenBank/DDBJ databases">
        <title>Complete sequence of Chlorobium phaeobacteroides BS1.</title>
        <authorList>
            <consortium name="US DOE Joint Genome Institute"/>
            <person name="Lucas S."/>
            <person name="Copeland A."/>
            <person name="Lapidus A."/>
            <person name="Glavina del Rio T."/>
            <person name="Dalin E."/>
            <person name="Tice H."/>
            <person name="Bruce D."/>
            <person name="Goodwin L."/>
            <person name="Pitluck S."/>
            <person name="Schmutz J."/>
            <person name="Larimer F."/>
            <person name="Land M."/>
            <person name="Hauser L."/>
            <person name="Kyrpides N."/>
            <person name="Ovchinnikova G."/>
            <person name="Li T."/>
            <person name="Liu Z."/>
            <person name="Zhao F."/>
            <person name="Overmann J."/>
            <person name="Bryant D.A."/>
            <person name="Richardson P."/>
        </authorList>
    </citation>
    <scope>NUCLEOTIDE SEQUENCE [LARGE SCALE GENOMIC DNA]</scope>
    <source>
        <strain evidence="1">BS1</strain>
    </source>
</reference>
<dbReference type="AlphaFoldDB" id="B3EQ25"/>
<accession>B3EQ25</accession>
<dbReference type="EMBL" id="CP001101">
    <property type="protein sequence ID" value="ACE03957.1"/>
    <property type="molecule type" value="Genomic_DNA"/>
</dbReference>
<gene>
    <name evidence="1" type="ordered locus">Cphamn1_1015</name>
</gene>
<evidence type="ECO:0000313" key="1">
    <source>
        <dbReference type="EMBL" id="ACE03957.1"/>
    </source>
</evidence>
<dbReference type="HOGENOM" id="CLU_1445262_0_0_10"/>